<dbReference type="Proteomes" id="UP001596395">
    <property type="component" value="Unassembled WGS sequence"/>
</dbReference>
<dbReference type="AlphaFoldDB" id="A0ABD5V9N3"/>
<feature type="transmembrane region" description="Helical" evidence="2">
    <location>
        <begin position="90"/>
        <end position="109"/>
    </location>
</feature>
<feature type="transmembrane region" description="Helical" evidence="2">
    <location>
        <begin position="46"/>
        <end position="70"/>
    </location>
</feature>
<organism evidence="4 5">
    <name type="scientific">Halorubellus litoreus</name>
    <dbReference type="NCBI Taxonomy" id="755308"/>
    <lineage>
        <taxon>Archaea</taxon>
        <taxon>Methanobacteriati</taxon>
        <taxon>Methanobacteriota</taxon>
        <taxon>Stenosarchaea group</taxon>
        <taxon>Halobacteria</taxon>
        <taxon>Halobacteriales</taxon>
        <taxon>Halorubellaceae</taxon>
        <taxon>Halorubellus</taxon>
    </lineage>
</organism>
<feature type="compositionally biased region" description="Gly residues" evidence="1">
    <location>
        <begin position="115"/>
        <end position="125"/>
    </location>
</feature>
<reference evidence="4 5" key="1">
    <citation type="journal article" date="2019" name="Int. J. Syst. Evol. Microbiol.">
        <title>The Global Catalogue of Microorganisms (GCM) 10K type strain sequencing project: providing services to taxonomists for standard genome sequencing and annotation.</title>
        <authorList>
            <consortium name="The Broad Institute Genomics Platform"/>
            <consortium name="The Broad Institute Genome Sequencing Center for Infectious Disease"/>
            <person name="Wu L."/>
            <person name="Ma J."/>
        </authorList>
    </citation>
    <scope>NUCLEOTIDE SEQUENCE [LARGE SCALE GENOMIC DNA]</scope>
    <source>
        <strain evidence="4 5">GX26</strain>
    </source>
</reference>
<evidence type="ECO:0000256" key="1">
    <source>
        <dbReference type="SAM" id="MobiDB-lite"/>
    </source>
</evidence>
<evidence type="ECO:0000313" key="4">
    <source>
        <dbReference type="EMBL" id="MFC6952144.1"/>
    </source>
</evidence>
<dbReference type="InterPro" id="IPR025403">
    <property type="entry name" value="TgpA-like_C"/>
</dbReference>
<comment type="caution">
    <text evidence="4">The sequence shown here is derived from an EMBL/GenBank/DDBJ whole genome shotgun (WGS) entry which is preliminary data.</text>
</comment>
<feature type="region of interest" description="Disordered" evidence="1">
    <location>
        <begin position="115"/>
        <end position="134"/>
    </location>
</feature>
<dbReference type="RefSeq" id="WP_336349136.1">
    <property type="nucleotide sequence ID" value="NZ_JAZAQL010000001.1"/>
</dbReference>
<evidence type="ECO:0000256" key="2">
    <source>
        <dbReference type="SAM" id="Phobius"/>
    </source>
</evidence>
<feature type="transmembrane region" description="Helical" evidence="2">
    <location>
        <begin position="142"/>
        <end position="161"/>
    </location>
</feature>
<evidence type="ECO:0000259" key="3">
    <source>
        <dbReference type="Pfam" id="PF13559"/>
    </source>
</evidence>
<keyword evidence="2" id="KW-1133">Transmembrane helix</keyword>
<gene>
    <name evidence="4" type="ORF">ACFQGB_04640</name>
</gene>
<feature type="region of interest" description="Disordered" evidence="1">
    <location>
        <begin position="296"/>
        <end position="332"/>
    </location>
</feature>
<keyword evidence="2" id="KW-0472">Membrane</keyword>
<proteinExistence type="predicted"/>
<name>A0ABD5V9N3_9EURY</name>
<evidence type="ECO:0000313" key="5">
    <source>
        <dbReference type="Proteomes" id="UP001596395"/>
    </source>
</evidence>
<dbReference type="EMBL" id="JBHSXN010000001">
    <property type="protein sequence ID" value="MFC6952144.1"/>
    <property type="molecule type" value="Genomic_DNA"/>
</dbReference>
<feature type="compositionally biased region" description="Basic and acidic residues" evidence="1">
    <location>
        <begin position="310"/>
        <end position="332"/>
    </location>
</feature>
<keyword evidence="2" id="KW-0812">Transmembrane</keyword>
<protein>
    <submittedName>
        <fullName evidence="4">DUF4129 domain-containing protein</fullName>
    </submittedName>
</protein>
<accession>A0ABD5V9N3</accession>
<feature type="domain" description="Protein-glutamine gamma-glutamyltransferase-like C-terminal" evidence="3">
    <location>
        <begin position="222"/>
        <end position="287"/>
    </location>
</feature>
<keyword evidence="5" id="KW-1185">Reference proteome</keyword>
<sequence length="332" mass="32693">MERRGVVVGALAVASVALAAGAVSPSTAPAGGGSVTFGAGAGGGGGVALGGVLWLVVLVALVAGGAWLLVERLRSGGGGGERLRRRFVALVLAVAVVVAGVLLVAVRVFEDGEGPGGPDGVGGPLVQGSPESLPATGGPGPGVVLAVLVVLALLVGGWLVVRRLRGDDGGERVADEAAASAEDEPDDAGTDVVDGTALGSAAGRAAAYLDDAGSSPQNDVVRAWRELAAVLPVSRPATSTPREFATAATAAGVDPDAVGELTALFEAVRYGDRDPTGERAERAIAALKRIEAEYGADESTVDEADAAGAARDEMDAAGAARDDGNEERGEAP</sequence>
<feature type="compositionally biased region" description="Acidic residues" evidence="1">
    <location>
        <begin position="296"/>
        <end position="305"/>
    </location>
</feature>
<dbReference type="Pfam" id="PF13559">
    <property type="entry name" value="DUF4129"/>
    <property type="match status" value="1"/>
</dbReference>